<evidence type="ECO:0000256" key="1">
    <source>
        <dbReference type="ARBA" id="ARBA00005023"/>
    </source>
</evidence>
<evidence type="ECO:0000256" key="4">
    <source>
        <dbReference type="ARBA" id="ARBA00022801"/>
    </source>
</evidence>
<evidence type="ECO:0000313" key="9">
    <source>
        <dbReference type="EMBL" id="CAB4335495.1"/>
    </source>
</evidence>
<organism evidence="9">
    <name type="scientific">freshwater metagenome</name>
    <dbReference type="NCBI Taxonomy" id="449393"/>
    <lineage>
        <taxon>unclassified sequences</taxon>
        <taxon>metagenomes</taxon>
        <taxon>ecological metagenomes</taxon>
    </lineage>
</organism>
<reference evidence="9" key="1">
    <citation type="submission" date="2020-05" db="EMBL/GenBank/DDBJ databases">
        <authorList>
            <person name="Chiriac C."/>
            <person name="Salcher M."/>
            <person name="Ghai R."/>
            <person name="Kavagutti S V."/>
        </authorList>
    </citation>
    <scope>NUCLEOTIDE SEQUENCE</scope>
</reference>
<dbReference type="GO" id="GO:0050480">
    <property type="term" value="F:imidazolonepropionase activity"/>
    <property type="evidence" value="ECO:0007669"/>
    <property type="project" value="UniProtKB-EC"/>
</dbReference>
<dbReference type="InterPro" id="IPR011059">
    <property type="entry name" value="Metal-dep_hydrolase_composite"/>
</dbReference>
<dbReference type="NCBIfam" id="TIGR01224">
    <property type="entry name" value="hutI"/>
    <property type="match status" value="1"/>
</dbReference>
<evidence type="ECO:0000256" key="2">
    <source>
        <dbReference type="ARBA" id="ARBA00012864"/>
    </source>
</evidence>
<evidence type="ECO:0000256" key="3">
    <source>
        <dbReference type="ARBA" id="ARBA00022723"/>
    </source>
</evidence>
<evidence type="ECO:0000259" key="8">
    <source>
        <dbReference type="Pfam" id="PF01979"/>
    </source>
</evidence>
<dbReference type="GO" id="GO:0005737">
    <property type="term" value="C:cytoplasm"/>
    <property type="evidence" value="ECO:0007669"/>
    <property type="project" value="InterPro"/>
</dbReference>
<dbReference type="EC" id="3.5.2.7" evidence="2"/>
<dbReference type="InterPro" id="IPR032466">
    <property type="entry name" value="Metal_Hydrolase"/>
</dbReference>
<dbReference type="PANTHER" id="PTHR42752">
    <property type="entry name" value="IMIDAZOLONEPROPIONASE"/>
    <property type="match status" value="1"/>
</dbReference>
<dbReference type="SUPFAM" id="SSF51338">
    <property type="entry name" value="Composite domain of metallo-dependent hydrolases"/>
    <property type="match status" value="1"/>
</dbReference>
<evidence type="ECO:0000256" key="6">
    <source>
        <dbReference type="ARBA" id="ARBA00022833"/>
    </source>
</evidence>
<dbReference type="PANTHER" id="PTHR42752:SF1">
    <property type="entry name" value="IMIDAZOLONEPROPIONASE-RELATED"/>
    <property type="match status" value="1"/>
</dbReference>
<dbReference type="GO" id="GO:0046872">
    <property type="term" value="F:metal ion binding"/>
    <property type="evidence" value="ECO:0007669"/>
    <property type="project" value="UniProtKB-KW"/>
</dbReference>
<comment type="pathway">
    <text evidence="1">Amino-acid degradation.</text>
</comment>
<dbReference type="AlphaFoldDB" id="A0A6J5YYC1"/>
<dbReference type="InterPro" id="IPR006680">
    <property type="entry name" value="Amidohydro-rel"/>
</dbReference>
<proteinExistence type="predicted"/>
<dbReference type="SUPFAM" id="SSF51556">
    <property type="entry name" value="Metallo-dependent hydrolases"/>
    <property type="match status" value="1"/>
</dbReference>
<keyword evidence="3" id="KW-0479">Metal-binding</keyword>
<gene>
    <name evidence="9" type="ORF">UFOPK3547_00145</name>
</gene>
<dbReference type="Gene3D" id="2.30.40.10">
    <property type="entry name" value="Urease, subunit C, domain 1"/>
    <property type="match status" value="1"/>
</dbReference>
<protein>
    <recommendedName>
        <fullName evidence="2">imidazolonepropionase</fullName>
        <ecNumber evidence="2">3.5.2.7</ecNumber>
    </recommendedName>
</protein>
<name>A0A6J5YYC1_9ZZZZ</name>
<dbReference type="GO" id="GO:0019556">
    <property type="term" value="P:L-histidine catabolic process to glutamate and formamide"/>
    <property type="evidence" value="ECO:0007669"/>
    <property type="project" value="InterPro"/>
</dbReference>
<keyword evidence="6" id="KW-0862">Zinc</keyword>
<keyword evidence="7" id="KW-0408">Iron</keyword>
<dbReference type="EMBL" id="CAESAN010000007">
    <property type="protein sequence ID" value="CAB4335495.1"/>
    <property type="molecule type" value="Genomic_DNA"/>
</dbReference>
<sequence>MAAPSISINSAAQVLRPPQDGLPYMRANRAAELRTDAGALSLTGGLIDGFEAAAGAQLQIDAEGCAVIPGFVDCHTHLPFAGWRADEYNLKVTGASYEQIAQAGGGIKSSAIALDQASDDEVIEQAQGLADEMLRHGTTTFETKSGYGMSVEGEMRALALAARLDQSVAQQTASTALLAHALPADYDVDGWMAEVALMAAQVAHERSASALDIYVESVAFDNEQLRKMGELAKQHGFDLRAHVEQFNTNRSVPVALEMGARSVDHLACLDPDDLPALAESECAAVLLPGAEFLGKEEVAPGRELADAGAITVIATDANPGTSPIVSMPLIIGLAVRRYGWTALEALLSATLNPAWLLRCSDVTGSLETGKRADVVILDGPIENIAYRFGHNPVAAVICGGELVHVREDWKEHVSGEL</sequence>
<dbReference type="Pfam" id="PF01979">
    <property type="entry name" value="Amidohydro_1"/>
    <property type="match status" value="1"/>
</dbReference>
<keyword evidence="5" id="KW-0369">Histidine metabolism</keyword>
<evidence type="ECO:0000256" key="7">
    <source>
        <dbReference type="ARBA" id="ARBA00023004"/>
    </source>
</evidence>
<feature type="domain" description="Amidohydrolase-related" evidence="8">
    <location>
        <begin position="67"/>
        <end position="403"/>
    </location>
</feature>
<dbReference type="InterPro" id="IPR005920">
    <property type="entry name" value="HutI"/>
</dbReference>
<dbReference type="Gene3D" id="3.20.20.140">
    <property type="entry name" value="Metal-dependent hydrolases"/>
    <property type="match status" value="1"/>
</dbReference>
<keyword evidence="4" id="KW-0378">Hydrolase</keyword>
<evidence type="ECO:0000256" key="5">
    <source>
        <dbReference type="ARBA" id="ARBA00022808"/>
    </source>
</evidence>
<accession>A0A6J5YYC1</accession>